<gene>
    <name evidence="5" type="ORF">Adt_37214</name>
</gene>
<dbReference type="InterPro" id="IPR053781">
    <property type="entry name" value="F-box_AtFBL13-like"/>
</dbReference>
<evidence type="ECO:0000256" key="2">
    <source>
        <dbReference type="SAM" id="Phobius"/>
    </source>
</evidence>
<dbReference type="InterPro" id="IPR036047">
    <property type="entry name" value="F-box-like_dom_sf"/>
</dbReference>
<dbReference type="Gene3D" id="3.80.10.10">
    <property type="entry name" value="Ribonuclease Inhibitor"/>
    <property type="match status" value="1"/>
</dbReference>
<keyword evidence="2" id="KW-1133">Transmembrane helix</keyword>
<dbReference type="InterPro" id="IPR044804">
    <property type="entry name" value="Ribosomal_eL20z-like"/>
</dbReference>
<dbReference type="PANTHER" id="PTHR46631">
    <property type="entry name" value="60S RIBOSOMAL PROTEIN L18A-LIKE"/>
    <property type="match status" value="1"/>
</dbReference>
<keyword evidence="2" id="KW-0472">Membrane</keyword>
<dbReference type="Pfam" id="PF23622">
    <property type="entry name" value="LRR_At1g61320_AtMIF1"/>
    <property type="match status" value="1"/>
</dbReference>
<evidence type="ECO:0000259" key="4">
    <source>
        <dbReference type="Pfam" id="PF23622"/>
    </source>
</evidence>
<sequence>MGKEKDDSQHHHDLPPRPPPPYGTFQGVANYPPPAAIGFPQPAPPPGATGDPPPSQYYAHGYAVPEGRPVRERRLPCCGIGIGWFLFIIGFFLAAIPWYVAALLLFCSRVDPREKAGYVASTIAAVLGTVAIIFGLTKTNCCLHFLRALNQVMSIAQKRPLTNVAPSPMLSRRIRIFKEINPRILCLKMGSSSRIVKQELDHFSNLPEPIRCQIISPLPIDELVRTSILSKRWQHSWKHVPNLDFNLMRMTKACRELFLPVLQFGVPSSDLNSEMLIKHLHSAARLVQAILNSHSATVISCRIFQFPIGFQEPIKSVEYLIRVKGVQELSLTGLYLGNTDFGNQMPPSFLSWGKTLRVLELCNYPLDDASIFKGCDSLHTLRLKFVELGNATLDEILVYCKALTEFSLSSCTGVINLIIHNKNLKVLEFRRMSLSKINIHAESLAVLVLDNIRCPASCLVIEAPAVVKFESLCSIKTETTSSRGGRDCFEMEELLSRCSGILGSCNNVGVSTQTCYISNFKKLRTLSASLDLNNIREAIILSYFFQECSGLQNLYICAPVDNIYKLNQASGNHLSYPDYLFWDRKEIFESIGNHLSAVCIQRFAGKELEMGFAKYIITRAPKMKSIIIECVSNCTTDALSLLNLPRASMGLSFVLKHPKLLRGTSGCKRTCPSHIEWDQFEQHRKVFQKWPFRRI</sequence>
<feature type="region of interest" description="Disordered" evidence="1">
    <location>
        <begin position="1"/>
        <end position="52"/>
    </location>
</feature>
<evidence type="ECO:0000313" key="5">
    <source>
        <dbReference type="EMBL" id="KAL2476478.1"/>
    </source>
</evidence>
<dbReference type="InterPro" id="IPR001810">
    <property type="entry name" value="F-box_dom"/>
</dbReference>
<dbReference type="CDD" id="cd22160">
    <property type="entry name" value="F-box_AtFBL13-like"/>
    <property type="match status" value="1"/>
</dbReference>
<evidence type="ECO:0000259" key="3">
    <source>
        <dbReference type="Pfam" id="PF00646"/>
    </source>
</evidence>
<feature type="compositionally biased region" description="Pro residues" evidence="1">
    <location>
        <begin position="31"/>
        <end position="52"/>
    </location>
</feature>
<protein>
    <submittedName>
        <fullName evidence="5">F-box domain-containing protein</fullName>
    </submittedName>
</protein>
<dbReference type="PANTHER" id="PTHR46631:SF4">
    <property type="entry name" value="OS06G0359400 PROTEIN"/>
    <property type="match status" value="1"/>
</dbReference>
<proteinExistence type="predicted"/>
<organism evidence="5 6">
    <name type="scientific">Abeliophyllum distichum</name>
    <dbReference type="NCBI Taxonomy" id="126358"/>
    <lineage>
        <taxon>Eukaryota</taxon>
        <taxon>Viridiplantae</taxon>
        <taxon>Streptophyta</taxon>
        <taxon>Embryophyta</taxon>
        <taxon>Tracheophyta</taxon>
        <taxon>Spermatophyta</taxon>
        <taxon>Magnoliopsida</taxon>
        <taxon>eudicotyledons</taxon>
        <taxon>Gunneridae</taxon>
        <taxon>Pentapetalae</taxon>
        <taxon>asterids</taxon>
        <taxon>lamiids</taxon>
        <taxon>Lamiales</taxon>
        <taxon>Oleaceae</taxon>
        <taxon>Forsythieae</taxon>
        <taxon>Abeliophyllum</taxon>
    </lineage>
</organism>
<dbReference type="Proteomes" id="UP001604336">
    <property type="component" value="Unassembled WGS sequence"/>
</dbReference>
<dbReference type="AlphaFoldDB" id="A0ABD1QJS1"/>
<dbReference type="EMBL" id="JBFOLK010000011">
    <property type="protein sequence ID" value="KAL2476478.1"/>
    <property type="molecule type" value="Genomic_DNA"/>
</dbReference>
<dbReference type="SUPFAM" id="SSF81383">
    <property type="entry name" value="F-box domain"/>
    <property type="match status" value="1"/>
</dbReference>
<keyword evidence="2" id="KW-0812">Transmembrane</keyword>
<evidence type="ECO:0000313" key="6">
    <source>
        <dbReference type="Proteomes" id="UP001604336"/>
    </source>
</evidence>
<accession>A0ABD1QJS1</accession>
<keyword evidence="6" id="KW-1185">Reference proteome</keyword>
<name>A0ABD1QJS1_9LAMI</name>
<dbReference type="InterPro" id="IPR055357">
    <property type="entry name" value="LRR_At1g61320_AtMIF1"/>
</dbReference>
<comment type="caution">
    <text evidence="5">The sequence shown here is derived from an EMBL/GenBank/DDBJ whole genome shotgun (WGS) entry which is preliminary data.</text>
</comment>
<evidence type="ECO:0000256" key="1">
    <source>
        <dbReference type="SAM" id="MobiDB-lite"/>
    </source>
</evidence>
<feature type="transmembrane region" description="Helical" evidence="2">
    <location>
        <begin position="82"/>
        <end position="106"/>
    </location>
</feature>
<dbReference type="Pfam" id="PF00646">
    <property type="entry name" value="F-box"/>
    <property type="match status" value="1"/>
</dbReference>
<feature type="domain" description="At1g61320/AtMIF1 LRR" evidence="4">
    <location>
        <begin position="324"/>
        <end position="635"/>
    </location>
</feature>
<feature type="compositionally biased region" description="Basic and acidic residues" evidence="1">
    <location>
        <begin position="1"/>
        <end position="15"/>
    </location>
</feature>
<dbReference type="InterPro" id="IPR032675">
    <property type="entry name" value="LRR_dom_sf"/>
</dbReference>
<feature type="transmembrane region" description="Helical" evidence="2">
    <location>
        <begin position="118"/>
        <end position="137"/>
    </location>
</feature>
<feature type="domain" description="F-box" evidence="3">
    <location>
        <begin position="203"/>
        <end position="242"/>
    </location>
</feature>
<dbReference type="SUPFAM" id="SSF52047">
    <property type="entry name" value="RNI-like"/>
    <property type="match status" value="1"/>
</dbReference>
<reference evidence="6" key="1">
    <citation type="submission" date="2024-07" db="EMBL/GenBank/DDBJ databases">
        <title>Two chromosome-level genome assemblies of Korean endemic species Abeliophyllum distichum and Forsythia ovata (Oleaceae).</title>
        <authorList>
            <person name="Jang H."/>
        </authorList>
    </citation>
    <scope>NUCLEOTIDE SEQUENCE [LARGE SCALE GENOMIC DNA]</scope>
</reference>